<accession>A0A0C9S4A0</accession>
<sequence>MNFQANFVLVLGLICGLGFAEQEERVSQEECRRMQNVSGKALSTDVNDVQVNTKCCVPHAECKSRRPLEGKSVGWFYDTNQQACSMHRLGESCNLTPNHFLSCVLCEKTCLGLEAEKAQERCGHYE</sequence>
<protein>
    <submittedName>
        <fullName evidence="2">Putative secreted protein</fullName>
    </submittedName>
</protein>
<proteinExistence type="evidence at transcript level"/>
<evidence type="ECO:0000313" key="2">
    <source>
        <dbReference type="EMBL" id="JAG92024.1"/>
    </source>
</evidence>
<feature type="signal peptide" evidence="1">
    <location>
        <begin position="1"/>
        <end position="20"/>
    </location>
</feature>
<dbReference type="SUPFAM" id="SSF57362">
    <property type="entry name" value="BPTI-like"/>
    <property type="match status" value="1"/>
</dbReference>
<name>A0A0C9S4A0_AMBAM</name>
<organism evidence="2">
    <name type="scientific">Amblyomma americanum</name>
    <name type="common">Lone star tick</name>
    <dbReference type="NCBI Taxonomy" id="6943"/>
    <lineage>
        <taxon>Eukaryota</taxon>
        <taxon>Metazoa</taxon>
        <taxon>Ecdysozoa</taxon>
        <taxon>Arthropoda</taxon>
        <taxon>Chelicerata</taxon>
        <taxon>Arachnida</taxon>
        <taxon>Acari</taxon>
        <taxon>Parasitiformes</taxon>
        <taxon>Ixodida</taxon>
        <taxon>Ixodoidea</taxon>
        <taxon>Ixodidae</taxon>
        <taxon>Amblyomminae</taxon>
        <taxon>Amblyomma</taxon>
    </lineage>
</organism>
<keyword evidence="1" id="KW-0732">Signal</keyword>
<feature type="chain" id="PRO_5002212770" evidence="1">
    <location>
        <begin position="21"/>
        <end position="126"/>
    </location>
</feature>
<dbReference type="Gene3D" id="4.10.410.10">
    <property type="entry name" value="Pancreatic trypsin inhibitor Kunitz domain"/>
    <property type="match status" value="1"/>
</dbReference>
<dbReference type="GO" id="GO:0004867">
    <property type="term" value="F:serine-type endopeptidase inhibitor activity"/>
    <property type="evidence" value="ECO:0007669"/>
    <property type="project" value="InterPro"/>
</dbReference>
<evidence type="ECO:0000256" key="1">
    <source>
        <dbReference type="SAM" id="SignalP"/>
    </source>
</evidence>
<dbReference type="InterPro" id="IPR036880">
    <property type="entry name" value="Kunitz_BPTI_sf"/>
</dbReference>
<reference evidence="2" key="1">
    <citation type="journal article" date="2015" name="PLoS ONE">
        <title>An Insight into the Sialome of the Lone Star Tick, Amblyomma americanum, with a Glimpse on Its Time Dependent Gene Expression.</title>
        <authorList>
            <person name="Karim S."/>
            <person name="Ribeiro J.M."/>
        </authorList>
    </citation>
    <scope>NUCLEOTIDE SEQUENCE</scope>
    <source>
        <tissue evidence="2">Salivary gland</tissue>
    </source>
</reference>
<dbReference type="EMBL" id="GBZX01000716">
    <property type="protein sequence ID" value="JAG92024.1"/>
    <property type="molecule type" value="mRNA"/>
</dbReference>
<dbReference type="AlphaFoldDB" id="A0A0C9S4A0"/>